<dbReference type="EMBL" id="CP060776">
    <property type="protein sequence ID" value="QQK44512.1"/>
    <property type="molecule type" value="Genomic_DNA"/>
</dbReference>
<dbReference type="GeneID" id="26234643"/>
<feature type="compositionally biased region" description="Low complexity" evidence="1">
    <location>
        <begin position="190"/>
        <end position="209"/>
    </location>
</feature>
<dbReference type="KEGG" id="pdp:PDIP_63270"/>
<dbReference type="VEuPathDB" id="FungiDB:PDIP_63270"/>
<protein>
    <submittedName>
        <fullName evidence="2">Uncharacterized protein</fullName>
    </submittedName>
</protein>
<evidence type="ECO:0000313" key="2">
    <source>
        <dbReference type="EMBL" id="QQK44512.1"/>
    </source>
</evidence>
<sequence length="324" mass="36011">MAPIDLASARGTKLSDIVIDRRPSTGRGKKLTLAQEGTLKKLYEQELPSVSNGELPAKGFWVNLASLFCEQTGREYSWLSVKRRAAGWRQKSVGIDRRRYSFRASELGAEDSVPEPSQQDVACQSSRQEGTCDSKLSKAPQKIPSPFPQDLNKPELSQLDRSADVGDWSQRSWVSGDPDPSQDTSRNLKPPRISQPSPRSSPPLRVSQPRYRHRSPSPTRPTKTISNRLHHQLASFSDGKVVSSLNPLPVASPAREYLQASHPGKTIPAESNRARKLTEKDEPENHARDSARSKRGGLLVPAHFSEQDDLPLAPTQIKRRHVAR</sequence>
<feature type="region of interest" description="Disordered" evidence="1">
    <location>
        <begin position="107"/>
        <end position="227"/>
    </location>
</feature>
<name>A0A7T7BLT4_PENDI</name>
<dbReference type="RefSeq" id="XP_014533553.1">
    <property type="nucleotide sequence ID" value="XM_014678067.1"/>
</dbReference>
<dbReference type="AlphaFoldDB" id="A0A7T7BLT4"/>
<feature type="compositionally biased region" description="Polar residues" evidence="1">
    <location>
        <begin position="216"/>
        <end position="227"/>
    </location>
</feature>
<evidence type="ECO:0000313" key="3">
    <source>
        <dbReference type="Proteomes" id="UP000595662"/>
    </source>
</evidence>
<feature type="compositionally biased region" description="Polar residues" evidence="1">
    <location>
        <begin position="115"/>
        <end position="129"/>
    </location>
</feature>
<feature type="compositionally biased region" description="Basic and acidic residues" evidence="1">
    <location>
        <begin position="272"/>
        <end position="292"/>
    </location>
</feature>
<evidence type="ECO:0000256" key="1">
    <source>
        <dbReference type="SAM" id="MobiDB-lite"/>
    </source>
</evidence>
<reference evidence="2 3" key="1">
    <citation type="submission" date="2020-08" db="EMBL/GenBank/DDBJ databases">
        <title>The completed genome sequence of the pathogenic ascomycete fungus Penicillium digitatum.</title>
        <authorList>
            <person name="Wang M."/>
        </authorList>
    </citation>
    <scope>NUCLEOTIDE SEQUENCE [LARGE SCALE GENOMIC DNA]</scope>
    <source>
        <strain evidence="2 3">PdW03</strain>
    </source>
</reference>
<organism evidence="2 3">
    <name type="scientific">Penicillium digitatum</name>
    <name type="common">Green mold</name>
    <dbReference type="NCBI Taxonomy" id="36651"/>
    <lineage>
        <taxon>Eukaryota</taxon>
        <taxon>Fungi</taxon>
        <taxon>Dikarya</taxon>
        <taxon>Ascomycota</taxon>
        <taxon>Pezizomycotina</taxon>
        <taxon>Eurotiomycetes</taxon>
        <taxon>Eurotiomycetidae</taxon>
        <taxon>Eurotiales</taxon>
        <taxon>Aspergillaceae</taxon>
        <taxon>Penicillium</taxon>
    </lineage>
</organism>
<gene>
    <name evidence="2" type="ORF">Pdw03_8413</name>
</gene>
<dbReference type="Proteomes" id="UP000595662">
    <property type="component" value="Chromosome 3"/>
</dbReference>
<accession>A0A7T7BLT4</accession>
<proteinExistence type="predicted"/>
<feature type="region of interest" description="Disordered" evidence="1">
    <location>
        <begin position="257"/>
        <end position="324"/>
    </location>
</feature>
<dbReference type="OMA" id="YSWLSVK"/>